<accession>A0A7H9DRT5</accession>
<dbReference type="AlphaFoldDB" id="A0A7H9DRT5"/>
<dbReference type="GeneID" id="78401073"/>
<dbReference type="RefSeq" id="WP_180906424.1">
    <property type="nucleotide sequence ID" value="NZ_CP040908.1"/>
</dbReference>
<dbReference type="EMBL" id="CP040908">
    <property type="protein sequence ID" value="QLL57725.1"/>
    <property type="molecule type" value="Genomic_DNA"/>
</dbReference>
<gene>
    <name evidence="1" type="ORF">FH779_06370</name>
</gene>
<evidence type="ECO:0000313" key="2">
    <source>
        <dbReference type="Proteomes" id="UP000510643"/>
    </source>
</evidence>
<dbReference type="Proteomes" id="UP000510643">
    <property type="component" value="Chromosome"/>
</dbReference>
<evidence type="ECO:0000313" key="1">
    <source>
        <dbReference type="EMBL" id="QLL57725.1"/>
    </source>
</evidence>
<protein>
    <recommendedName>
        <fullName evidence="3">Type VI secretion system baseplate subunit TssK</fullName>
    </recommendedName>
</protein>
<reference evidence="1 2" key="1">
    <citation type="submission" date="2019-06" db="EMBL/GenBank/DDBJ databases">
        <title>Emergence of pandrug resistant Empedobacter falsenii in China.</title>
        <authorList>
            <person name="Dong N."/>
            <person name="Chen S."/>
            <person name="Zhang R."/>
        </authorList>
    </citation>
    <scope>NUCLEOTIDE SEQUENCE [LARGE SCALE GENOMIC DNA]</scope>
    <source>
        <strain evidence="1 2">1681-1</strain>
    </source>
</reference>
<keyword evidence="2" id="KW-1185">Reference proteome</keyword>
<dbReference type="KEGG" id="efal:FH779_06370"/>
<proteinExistence type="predicted"/>
<name>A0A7H9DRT5_9FLAO</name>
<evidence type="ECO:0008006" key="3">
    <source>
        <dbReference type="Google" id="ProtNLM"/>
    </source>
</evidence>
<sequence length="382" mass="43724">MIQTIKHYPVNWVDGMKISQQHLIDQENFVIDSLRDSNSILINNFNYGLLPISDQHADKSVYEILNTATNDAQLIIKRCSAVTKAGYRIELVDYNVNIRSLTKKTDGVEQEEQDGDYYIIASVNLFEKIPFGDIDPEEIPPRHPHTLPKYKIELVNTTILNSSYSGGDYLVLGKVMIKSNIAQIDSHFIPPCVSVQSHPKLVEHYNSFVISLSNIRQFAFRIIQKSAHKNQNTALAQNVKTLCQTVISTIGENYFEFKNIVMNQPPIFMMNIFSKFALHLYNNTQMMIPAELEEMLNYSLEWSEVAPHTILNNLTTVAEINYDHHNSGEAFMQINHMLRSLEIVFGKLSELDYIGQRKESIIVNEQEVKSNIDPKKGWSVID</sequence>
<organism evidence="1 2">
    <name type="scientific">Empedobacter falsenii</name>
    <dbReference type="NCBI Taxonomy" id="343874"/>
    <lineage>
        <taxon>Bacteria</taxon>
        <taxon>Pseudomonadati</taxon>
        <taxon>Bacteroidota</taxon>
        <taxon>Flavobacteriia</taxon>
        <taxon>Flavobacteriales</taxon>
        <taxon>Weeksellaceae</taxon>
        <taxon>Empedobacter</taxon>
    </lineage>
</organism>